<dbReference type="CDD" id="cd06980">
    <property type="entry name" value="cupin_bxe_c0505"/>
    <property type="match status" value="1"/>
</dbReference>
<organism evidence="2 3">
    <name type="scientific">Pseudovibrio ascidiaceicola</name>
    <dbReference type="NCBI Taxonomy" id="285279"/>
    <lineage>
        <taxon>Bacteria</taxon>
        <taxon>Pseudomonadati</taxon>
        <taxon>Pseudomonadota</taxon>
        <taxon>Alphaproteobacteria</taxon>
        <taxon>Hyphomicrobiales</taxon>
        <taxon>Stappiaceae</taxon>
        <taxon>Pseudovibrio</taxon>
    </lineage>
</organism>
<proteinExistence type="predicted"/>
<dbReference type="Gene3D" id="2.60.120.10">
    <property type="entry name" value="Jelly Rolls"/>
    <property type="match status" value="1"/>
</dbReference>
<dbReference type="InterPro" id="IPR014710">
    <property type="entry name" value="RmlC-like_jellyroll"/>
</dbReference>
<keyword evidence="3" id="KW-1185">Reference proteome</keyword>
<dbReference type="Proteomes" id="UP000199598">
    <property type="component" value="Unassembled WGS sequence"/>
</dbReference>
<reference evidence="2 3" key="1">
    <citation type="submission" date="2016-10" db="EMBL/GenBank/DDBJ databases">
        <authorList>
            <person name="Varghese N."/>
            <person name="Submissions S."/>
        </authorList>
    </citation>
    <scope>NUCLEOTIDE SEQUENCE [LARGE SCALE GENOMIC DNA]</scope>
    <source>
        <strain evidence="2 3">DSM 16392</strain>
    </source>
</reference>
<dbReference type="SUPFAM" id="SSF51182">
    <property type="entry name" value="RmlC-like cupins"/>
    <property type="match status" value="1"/>
</dbReference>
<dbReference type="InterPro" id="IPR013096">
    <property type="entry name" value="Cupin_2"/>
</dbReference>
<comment type="caution">
    <text evidence="2">The sequence shown here is derived from an EMBL/GenBank/DDBJ whole genome shotgun (WGS) entry which is preliminary data.</text>
</comment>
<dbReference type="RefSeq" id="WP_093518554.1">
    <property type="nucleotide sequence ID" value="NZ_FOSK01000004.1"/>
</dbReference>
<dbReference type="EMBL" id="FOSK01000004">
    <property type="protein sequence ID" value="SFK30933.1"/>
    <property type="molecule type" value="Genomic_DNA"/>
</dbReference>
<evidence type="ECO:0000313" key="3">
    <source>
        <dbReference type="Proteomes" id="UP000199598"/>
    </source>
</evidence>
<evidence type="ECO:0000313" key="2">
    <source>
        <dbReference type="EMBL" id="SFK30933.1"/>
    </source>
</evidence>
<gene>
    <name evidence="2" type="ORF">SAMN04488518_1047</name>
</gene>
<sequence length="135" mass="15190">MEQEQSFSHSEGEAGEFEARGLRSYFEYRDLGVADATNGAVVAHVIKAREGHNATGQWHVHDCSFQFYYVLKGWARFEYEGHGIRTVKPGDCVVQPAGIRHREIEHSEDFELIEIVSPANFSTRAEDEATESAEA</sequence>
<dbReference type="Pfam" id="PF07883">
    <property type="entry name" value="Cupin_2"/>
    <property type="match status" value="1"/>
</dbReference>
<name>A0A1I3YGQ6_9HYPH</name>
<feature type="domain" description="Cupin type-2" evidence="1">
    <location>
        <begin position="54"/>
        <end position="115"/>
    </location>
</feature>
<accession>A0A1I3YGQ6</accession>
<protein>
    <submittedName>
        <fullName evidence="2">Cupin domain-containing protein</fullName>
    </submittedName>
</protein>
<evidence type="ECO:0000259" key="1">
    <source>
        <dbReference type="Pfam" id="PF07883"/>
    </source>
</evidence>
<dbReference type="InterPro" id="IPR011051">
    <property type="entry name" value="RmlC_Cupin_sf"/>
</dbReference>